<evidence type="ECO:0000313" key="2">
    <source>
        <dbReference type="EMBL" id="KAK1312374.1"/>
    </source>
</evidence>
<dbReference type="Pfam" id="PF03080">
    <property type="entry name" value="Neprosin"/>
    <property type="match status" value="1"/>
</dbReference>
<comment type="caution">
    <text evidence="2">The sequence shown here is derived from an EMBL/GenBank/DDBJ whole genome shotgun (WGS) entry which is preliminary data.</text>
</comment>
<dbReference type="InterPro" id="IPR025521">
    <property type="entry name" value="Neprosin_propep"/>
</dbReference>
<dbReference type="InterPro" id="IPR053168">
    <property type="entry name" value="Glutamic_endopeptidase"/>
</dbReference>
<dbReference type="EMBL" id="JAUJYO010000007">
    <property type="protein sequence ID" value="KAK1312374.1"/>
    <property type="molecule type" value="Genomic_DNA"/>
</dbReference>
<accession>A0AAV9EH04</accession>
<name>A0AAV9EH04_ACOCL</name>
<proteinExistence type="predicted"/>
<feature type="domain" description="Neprosin PEP catalytic" evidence="1">
    <location>
        <begin position="1"/>
        <end position="271"/>
    </location>
</feature>
<reference evidence="2" key="2">
    <citation type="submission" date="2023-06" db="EMBL/GenBank/DDBJ databases">
        <authorList>
            <person name="Ma L."/>
            <person name="Liu K.-W."/>
            <person name="Li Z."/>
            <person name="Hsiao Y.-Y."/>
            <person name="Qi Y."/>
            <person name="Fu T."/>
            <person name="Tang G."/>
            <person name="Zhang D."/>
            <person name="Sun W.-H."/>
            <person name="Liu D.-K."/>
            <person name="Li Y."/>
            <person name="Chen G.-Z."/>
            <person name="Liu X.-D."/>
            <person name="Liao X.-Y."/>
            <person name="Jiang Y.-T."/>
            <person name="Yu X."/>
            <person name="Hao Y."/>
            <person name="Huang J."/>
            <person name="Zhao X.-W."/>
            <person name="Ke S."/>
            <person name="Chen Y.-Y."/>
            <person name="Wu W.-L."/>
            <person name="Hsu J.-L."/>
            <person name="Lin Y.-F."/>
            <person name="Huang M.-D."/>
            <person name="Li C.-Y."/>
            <person name="Huang L."/>
            <person name="Wang Z.-W."/>
            <person name="Zhao X."/>
            <person name="Zhong W.-Y."/>
            <person name="Peng D.-H."/>
            <person name="Ahmad S."/>
            <person name="Lan S."/>
            <person name="Zhang J.-S."/>
            <person name="Tsai W.-C."/>
            <person name="Van De Peer Y."/>
            <person name="Liu Z.-J."/>
        </authorList>
    </citation>
    <scope>NUCLEOTIDE SEQUENCE</scope>
    <source>
        <strain evidence="2">CP</strain>
        <tissue evidence="2">Leaves</tissue>
    </source>
</reference>
<evidence type="ECO:0000259" key="1">
    <source>
        <dbReference type="PROSITE" id="PS52045"/>
    </source>
</evidence>
<dbReference type="PROSITE" id="PS52045">
    <property type="entry name" value="NEPROSIN_PEP_CD"/>
    <property type="match status" value="1"/>
</dbReference>
<keyword evidence="3" id="KW-1185">Reference proteome</keyword>
<dbReference type="PANTHER" id="PTHR31589:SF221">
    <property type="entry name" value="LIGASE, PUTATIVE (DUF239)-RELATED"/>
    <property type="match status" value="1"/>
</dbReference>
<gene>
    <name evidence="2" type="ORF">QJS10_CPA07g00937</name>
</gene>
<dbReference type="InterPro" id="IPR004314">
    <property type="entry name" value="Neprosin"/>
</dbReference>
<protein>
    <recommendedName>
        <fullName evidence="1">Neprosin PEP catalytic domain-containing protein</fullName>
    </recommendedName>
</protein>
<organism evidence="2 3">
    <name type="scientific">Acorus calamus</name>
    <name type="common">Sweet flag</name>
    <dbReference type="NCBI Taxonomy" id="4465"/>
    <lineage>
        <taxon>Eukaryota</taxon>
        <taxon>Viridiplantae</taxon>
        <taxon>Streptophyta</taxon>
        <taxon>Embryophyta</taxon>
        <taxon>Tracheophyta</taxon>
        <taxon>Spermatophyta</taxon>
        <taxon>Magnoliopsida</taxon>
        <taxon>Liliopsida</taxon>
        <taxon>Acoraceae</taxon>
        <taxon>Acorus</taxon>
    </lineage>
</organism>
<reference evidence="2" key="1">
    <citation type="journal article" date="2023" name="Nat. Commun.">
        <title>Diploid and tetraploid genomes of Acorus and the evolution of monocots.</title>
        <authorList>
            <person name="Ma L."/>
            <person name="Liu K.W."/>
            <person name="Li Z."/>
            <person name="Hsiao Y.Y."/>
            <person name="Qi Y."/>
            <person name="Fu T."/>
            <person name="Tang G.D."/>
            <person name="Zhang D."/>
            <person name="Sun W.H."/>
            <person name="Liu D.K."/>
            <person name="Li Y."/>
            <person name="Chen G.Z."/>
            <person name="Liu X.D."/>
            <person name="Liao X.Y."/>
            <person name="Jiang Y.T."/>
            <person name="Yu X."/>
            <person name="Hao Y."/>
            <person name="Huang J."/>
            <person name="Zhao X.W."/>
            <person name="Ke S."/>
            <person name="Chen Y.Y."/>
            <person name="Wu W.L."/>
            <person name="Hsu J.L."/>
            <person name="Lin Y.F."/>
            <person name="Huang M.D."/>
            <person name="Li C.Y."/>
            <person name="Huang L."/>
            <person name="Wang Z.W."/>
            <person name="Zhao X."/>
            <person name="Zhong W.Y."/>
            <person name="Peng D.H."/>
            <person name="Ahmad S."/>
            <person name="Lan S."/>
            <person name="Zhang J.S."/>
            <person name="Tsai W.C."/>
            <person name="Van de Peer Y."/>
            <person name="Liu Z.J."/>
        </authorList>
    </citation>
    <scope>NUCLEOTIDE SEQUENCE</scope>
    <source>
        <strain evidence="2">CP</strain>
    </source>
</reference>
<dbReference type="Proteomes" id="UP001180020">
    <property type="component" value="Unassembled WGS sequence"/>
</dbReference>
<dbReference type="Pfam" id="PF14365">
    <property type="entry name" value="Neprosin_AP"/>
    <property type="match status" value="1"/>
</dbReference>
<dbReference type="PANTHER" id="PTHR31589">
    <property type="entry name" value="PROTEIN, PUTATIVE (DUF239)-RELATED-RELATED"/>
    <property type="match status" value="1"/>
</dbReference>
<sequence>MKEIDRMLKVLNKPAIKTIKMRPSAYPKGVEVETNVKKIHQPWHLNGRCPEGTIPIHRTRKSDLMRAISLKNFGKKYPEGIRHPEIVDGDHVSDDYRKTGCYNLKCSGFVQVSTEYLLGGTISPVSEYGGHQFRLAVNIFQDVENGNWWLQLQNNLIGYWPGSLDPGFAGGAEFVLYGGEIVDIGVARGIKGPHTTTEMGSGHFSGEGEGKAGAFSKLQVIDKDQSGYKSPQDVTTFVKEPYCYDLSLMKTTSNWGVYFFYGGPGRNQNCP</sequence>
<dbReference type="AlphaFoldDB" id="A0AAV9EH04"/>
<evidence type="ECO:0000313" key="3">
    <source>
        <dbReference type="Proteomes" id="UP001180020"/>
    </source>
</evidence>